<dbReference type="Gene3D" id="2.60.120.920">
    <property type="match status" value="1"/>
</dbReference>
<accession>A0A7L3ZEA4</accession>
<name>A0A7L3ZEA4_FREGA</name>
<protein>
    <recommendedName>
        <fullName evidence="19">E3 ubiquitin-protein ligase TRIM39</fullName>
        <ecNumber evidence="6">2.3.2.27</ecNumber>
    </recommendedName>
    <alternativeName>
        <fullName evidence="20">RING-type E3 ubiquitin transferase TRIM39</fullName>
    </alternativeName>
    <alternativeName>
        <fullName evidence="21">Tripartite motif-containing protein 39</fullName>
    </alternativeName>
</protein>
<evidence type="ECO:0000259" key="24">
    <source>
        <dbReference type="PROSITE" id="PS50089"/>
    </source>
</evidence>
<dbReference type="PRINTS" id="PR01407">
    <property type="entry name" value="BUTYPHLNCDUF"/>
</dbReference>
<dbReference type="Pfam" id="PF00622">
    <property type="entry name" value="SPRY"/>
    <property type="match status" value="1"/>
</dbReference>
<evidence type="ECO:0000256" key="14">
    <source>
        <dbReference type="ARBA" id="ARBA00022843"/>
    </source>
</evidence>
<comment type="function">
    <text evidence="18">E3 ubiquitin-protein ligase. May facilitate apoptosis by inhibiting APC/C-Cdh1-mediated poly-ubiquitination and subsequent proteasome-mediated degradation of the pro-apoptotic protein MOAP1. Regulates the G1/S transition of the cell cycle and DNA damage-induced G2 arrest by stabilizing CDKN1A/p21. Positively regulates CDKN1A/p21 stability by competing with DTL for CDKN1A/p21 binding, therefore disrupting DCX(DTL) E3 ubiquitin ligase complex-mediated CDKN1A/p21 ubiquitination and degradation.</text>
</comment>
<dbReference type="PROSITE" id="PS50188">
    <property type="entry name" value="B302_SPRY"/>
    <property type="match status" value="1"/>
</dbReference>
<dbReference type="Pfam" id="PF00643">
    <property type="entry name" value="zf-B_box"/>
    <property type="match status" value="1"/>
</dbReference>
<evidence type="ECO:0000256" key="2">
    <source>
        <dbReference type="ARBA" id="ARBA00004123"/>
    </source>
</evidence>
<evidence type="ECO:0000256" key="19">
    <source>
        <dbReference type="ARBA" id="ARBA00073070"/>
    </source>
</evidence>
<keyword evidence="28" id="KW-1185">Reference proteome</keyword>
<evidence type="ECO:0000256" key="23">
    <source>
        <dbReference type="SAM" id="MobiDB-lite"/>
    </source>
</evidence>
<reference evidence="27 28" key="1">
    <citation type="submission" date="2019-09" db="EMBL/GenBank/DDBJ databases">
        <title>Bird 10,000 Genomes (B10K) Project - Family phase.</title>
        <authorList>
            <person name="Zhang G."/>
        </authorList>
    </citation>
    <scope>NUCLEOTIDE SEQUENCE [LARGE SCALE GENOMIC DNA]</scope>
    <source>
        <strain evidence="27">B10K-DU-006-09</strain>
        <tissue evidence="27">Muscle</tissue>
    </source>
</reference>
<keyword evidence="8" id="KW-0808">Transferase</keyword>
<dbReference type="SUPFAM" id="SSF57845">
    <property type="entry name" value="B-box zinc-binding domain"/>
    <property type="match status" value="1"/>
</dbReference>
<evidence type="ECO:0000256" key="5">
    <source>
        <dbReference type="ARBA" id="ARBA00004906"/>
    </source>
</evidence>
<keyword evidence="17" id="KW-0539">Nucleus</keyword>
<comment type="catalytic activity">
    <reaction evidence="1">
        <text>S-ubiquitinyl-[E2 ubiquitin-conjugating enzyme]-L-cysteine + [acceptor protein]-L-lysine = [E2 ubiquitin-conjugating enzyme]-L-cysteine + N(6)-ubiquitinyl-[acceptor protein]-L-lysine.</text>
        <dbReference type="EC" id="2.3.2.27"/>
    </reaction>
</comment>
<evidence type="ECO:0000313" key="27">
    <source>
        <dbReference type="EMBL" id="NXW11561.1"/>
    </source>
</evidence>
<sequence>AMSGADPLETLQVEASCSVCLEYLQDPVIIECGHNFCRRCITRWWAELARDFPCPVCRKTSRHRALRPNRQLGNMVEAARQLRGVKRKTGGESRCQTHGQALARFCRDDQAPVCLLCEISHAHRAHALVPLDDAALEYKVRGAEGGETETFLCFGPKFNPGGSNLDGIGFGHGIPEDGISFGDRIPGDRIGFGDRITHGNRINFWEQIPRNGIGFGDRIVPRDGIGFGDGIPGEGIGFGDRIAPGDRITGEGIGVRDGITTRNRNTRTHPTSPGAAGRCEAAAAPVEEPASIPIELEKNFGSFPRQYFTLRKITRRLIGEVTLDPDTAHPNLILSKDRKSVRFVEVRPRDLPDTPRRFTIYPCVLAAQGFTSGRHYWEVEVGDKTHWALGVCKDSVSRKGELTPLPETGYWRVRLWNGDKYAATTTPFTPLTVRVKPKRVGVFVDYEAGKVAFYNVTDRSHIYTFTDTFTEKIWPLFYPGIRAGRKNAAPLIIRSPTDWE</sequence>
<feature type="region of interest" description="Disordered" evidence="23">
    <location>
        <begin position="247"/>
        <end position="277"/>
    </location>
</feature>
<evidence type="ECO:0000256" key="1">
    <source>
        <dbReference type="ARBA" id="ARBA00000900"/>
    </source>
</evidence>
<evidence type="ECO:0000256" key="6">
    <source>
        <dbReference type="ARBA" id="ARBA00012483"/>
    </source>
</evidence>
<evidence type="ECO:0000259" key="25">
    <source>
        <dbReference type="PROSITE" id="PS50119"/>
    </source>
</evidence>
<dbReference type="GO" id="GO:0005634">
    <property type="term" value="C:nucleus"/>
    <property type="evidence" value="ECO:0007669"/>
    <property type="project" value="UniProtKB-SubCell"/>
</dbReference>
<dbReference type="InterPro" id="IPR003877">
    <property type="entry name" value="SPRY_dom"/>
</dbReference>
<dbReference type="FunFam" id="3.30.40.10:FF:000171">
    <property type="entry name" value="E3 ubiquitin-protein ligase TRIM39"/>
    <property type="match status" value="1"/>
</dbReference>
<dbReference type="Gene3D" id="3.30.40.10">
    <property type="entry name" value="Zinc/RING finger domain, C3HC4 (zinc finger)"/>
    <property type="match status" value="1"/>
</dbReference>
<dbReference type="FunFam" id="2.60.120.920:FF:000004">
    <property type="entry name" value="Butyrophilin subfamily 1 member A1"/>
    <property type="match status" value="1"/>
</dbReference>
<keyword evidence="16" id="KW-0496">Mitochondrion</keyword>
<dbReference type="InterPro" id="IPR035033">
    <property type="entry name" value="PRY/SPRY_TRIM39"/>
</dbReference>
<dbReference type="CDD" id="cd13745">
    <property type="entry name" value="SPRY_PRY_TRIM39"/>
    <property type="match status" value="1"/>
</dbReference>
<dbReference type="GO" id="GO:0008270">
    <property type="term" value="F:zinc ion binding"/>
    <property type="evidence" value="ECO:0007669"/>
    <property type="project" value="UniProtKB-KW"/>
</dbReference>
<proteinExistence type="predicted"/>
<gene>
    <name evidence="27" type="primary">Trim39_2</name>
    <name evidence="27" type="ORF">FREGRA_R14862</name>
</gene>
<feature type="domain" description="B box-type" evidence="25">
    <location>
        <begin position="90"/>
        <end position="131"/>
    </location>
</feature>
<dbReference type="InterPro" id="IPR013083">
    <property type="entry name" value="Znf_RING/FYVE/PHD"/>
</dbReference>
<dbReference type="SMART" id="SM00336">
    <property type="entry name" value="BBOX"/>
    <property type="match status" value="1"/>
</dbReference>
<dbReference type="InterPro" id="IPR003879">
    <property type="entry name" value="Butyrophylin_SPRY"/>
</dbReference>
<feature type="domain" description="RING-type" evidence="24">
    <location>
        <begin position="17"/>
        <end position="58"/>
    </location>
</feature>
<evidence type="ECO:0000256" key="15">
    <source>
        <dbReference type="ARBA" id="ARBA00023054"/>
    </source>
</evidence>
<evidence type="ECO:0000313" key="28">
    <source>
        <dbReference type="Proteomes" id="UP000563060"/>
    </source>
</evidence>
<dbReference type="InterPro" id="IPR050143">
    <property type="entry name" value="TRIM/RBCC"/>
</dbReference>
<dbReference type="SUPFAM" id="SSF57850">
    <property type="entry name" value="RING/U-box"/>
    <property type="match status" value="1"/>
</dbReference>
<dbReference type="InterPro" id="IPR000315">
    <property type="entry name" value="Znf_B-box"/>
</dbReference>
<dbReference type="AlphaFoldDB" id="A0A7L3ZEA4"/>
<evidence type="ECO:0000256" key="4">
    <source>
        <dbReference type="ARBA" id="ARBA00004514"/>
    </source>
</evidence>
<dbReference type="GO" id="GO:0005739">
    <property type="term" value="C:mitochondrion"/>
    <property type="evidence" value="ECO:0007669"/>
    <property type="project" value="UniProtKB-SubCell"/>
</dbReference>
<evidence type="ECO:0000256" key="7">
    <source>
        <dbReference type="ARBA" id="ARBA00022490"/>
    </source>
</evidence>
<dbReference type="CDD" id="cd19780">
    <property type="entry name" value="Bbox2_TRIM39-like"/>
    <property type="match status" value="1"/>
</dbReference>
<keyword evidence="15" id="KW-0175">Coiled coil</keyword>
<evidence type="ECO:0000256" key="11">
    <source>
        <dbReference type="ARBA" id="ARBA00022771"/>
    </source>
</evidence>
<keyword evidence="9" id="KW-0053">Apoptosis</keyword>
<keyword evidence="27" id="KW-0436">Ligase</keyword>
<dbReference type="GO" id="GO:0061630">
    <property type="term" value="F:ubiquitin protein ligase activity"/>
    <property type="evidence" value="ECO:0007669"/>
    <property type="project" value="UniProtKB-EC"/>
</dbReference>
<comment type="subcellular location">
    <subcellularLocation>
        <location evidence="4">Cytoplasm</location>
        <location evidence="4">Cytosol</location>
    </subcellularLocation>
    <subcellularLocation>
        <location evidence="3">Mitochondrion</location>
    </subcellularLocation>
    <subcellularLocation>
        <location evidence="2">Nucleus</location>
    </subcellularLocation>
</comment>
<feature type="domain" description="B30.2/SPRY" evidence="26">
    <location>
        <begin position="301"/>
        <end position="497"/>
    </location>
</feature>
<keyword evidence="13" id="KW-0862">Zinc</keyword>
<evidence type="ECO:0000256" key="21">
    <source>
        <dbReference type="ARBA" id="ARBA00076812"/>
    </source>
</evidence>
<evidence type="ECO:0000256" key="17">
    <source>
        <dbReference type="ARBA" id="ARBA00023242"/>
    </source>
</evidence>
<keyword evidence="14" id="KW-0832">Ubl conjugation</keyword>
<evidence type="ECO:0000256" key="8">
    <source>
        <dbReference type="ARBA" id="ARBA00022679"/>
    </source>
</evidence>
<organism evidence="27 28">
    <name type="scientific">Fregetta grallaria</name>
    <name type="common">White-bellied storm-petrel</name>
    <name type="synonym">Procellaria grallaria</name>
    <dbReference type="NCBI Taxonomy" id="79628"/>
    <lineage>
        <taxon>Eukaryota</taxon>
        <taxon>Metazoa</taxon>
        <taxon>Chordata</taxon>
        <taxon>Craniata</taxon>
        <taxon>Vertebrata</taxon>
        <taxon>Euteleostomi</taxon>
        <taxon>Archelosauria</taxon>
        <taxon>Archosauria</taxon>
        <taxon>Dinosauria</taxon>
        <taxon>Saurischia</taxon>
        <taxon>Theropoda</taxon>
        <taxon>Coelurosauria</taxon>
        <taxon>Aves</taxon>
        <taxon>Neognathae</taxon>
        <taxon>Neoaves</taxon>
        <taxon>Aequornithes</taxon>
        <taxon>Procellariiformes</taxon>
        <taxon>Hydrobatidae</taxon>
        <taxon>Fregetta</taxon>
    </lineage>
</organism>
<dbReference type="PROSITE" id="PS50119">
    <property type="entry name" value="ZF_BBOX"/>
    <property type="match status" value="1"/>
</dbReference>
<dbReference type="GO" id="GO:0005829">
    <property type="term" value="C:cytosol"/>
    <property type="evidence" value="ECO:0007669"/>
    <property type="project" value="UniProtKB-SubCell"/>
</dbReference>
<dbReference type="InterPro" id="IPR001870">
    <property type="entry name" value="B30.2/SPRY"/>
</dbReference>
<dbReference type="InterPro" id="IPR006574">
    <property type="entry name" value="PRY"/>
</dbReference>
<feature type="non-terminal residue" evidence="27">
    <location>
        <position position="1"/>
    </location>
</feature>
<evidence type="ECO:0000256" key="9">
    <source>
        <dbReference type="ARBA" id="ARBA00022703"/>
    </source>
</evidence>
<dbReference type="PROSITE" id="PS00518">
    <property type="entry name" value="ZF_RING_1"/>
    <property type="match status" value="1"/>
</dbReference>
<dbReference type="SMART" id="SM00184">
    <property type="entry name" value="RING"/>
    <property type="match status" value="1"/>
</dbReference>
<dbReference type="PROSITE" id="PS50089">
    <property type="entry name" value="ZF_RING_2"/>
    <property type="match status" value="1"/>
</dbReference>
<dbReference type="SMART" id="SM00449">
    <property type="entry name" value="SPRY"/>
    <property type="match status" value="1"/>
</dbReference>
<dbReference type="SUPFAM" id="SSF49899">
    <property type="entry name" value="Concanavalin A-like lectins/glucanases"/>
    <property type="match status" value="1"/>
</dbReference>
<dbReference type="EMBL" id="VZZT01006586">
    <property type="protein sequence ID" value="NXW11561.1"/>
    <property type="molecule type" value="Genomic_DNA"/>
</dbReference>
<dbReference type="Gene3D" id="3.30.160.60">
    <property type="entry name" value="Classic Zinc Finger"/>
    <property type="match status" value="1"/>
</dbReference>
<evidence type="ECO:0000256" key="22">
    <source>
        <dbReference type="PROSITE-ProRule" id="PRU00024"/>
    </source>
</evidence>
<dbReference type="Pfam" id="PF15227">
    <property type="entry name" value="zf-C3HC4_4"/>
    <property type="match status" value="1"/>
</dbReference>
<dbReference type="GO" id="GO:0006915">
    <property type="term" value="P:apoptotic process"/>
    <property type="evidence" value="ECO:0007669"/>
    <property type="project" value="UniProtKB-KW"/>
</dbReference>
<keyword evidence="7" id="KW-0963">Cytoplasm</keyword>
<evidence type="ECO:0000259" key="26">
    <source>
        <dbReference type="PROSITE" id="PS50188"/>
    </source>
</evidence>
<evidence type="ECO:0000256" key="3">
    <source>
        <dbReference type="ARBA" id="ARBA00004173"/>
    </source>
</evidence>
<dbReference type="Proteomes" id="UP000563060">
    <property type="component" value="Unassembled WGS sequence"/>
</dbReference>
<evidence type="ECO:0000256" key="18">
    <source>
        <dbReference type="ARBA" id="ARBA00056591"/>
    </source>
</evidence>
<dbReference type="InterPro" id="IPR001841">
    <property type="entry name" value="Znf_RING"/>
</dbReference>
<dbReference type="SMART" id="SM00589">
    <property type="entry name" value="PRY"/>
    <property type="match status" value="1"/>
</dbReference>
<comment type="pathway">
    <text evidence="5">Protein modification; protein ubiquitination.</text>
</comment>
<evidence type="ECO:0000256" key="13">
    <source>
        <dbReference type="ARBA" id="ARBA00022833"/>
    </source>
</evidence>
<feature type="non-terminal residue" evidence="27">
    <location>
        <position position="500"/>
    </location>
</feature>
<dbReference type="EC" id="2.3.2.27" evidence="6"/>
<keyword evidence="12" id="KW-0833">Ubl conjugation pathway</keyword>
<evidence type="ECO:0000256" key="10">
    <source>
        <dbReference type="ARBA" id="ARBA00022723"/>
    </source>
</evidence>
<dbReference type="InterPro" id="IPR013320">
    <property type="entry name" value="ConA-like_dom_sf"/>
</dbReference>
<evidence type="ECO:0000256" key="12">
    <source>
        <dbReference type="ARBA" id="ARBA00022786"/>
    </source>
</evidence>
<keyword evidence="11 22" id="KW-0863">Zinc-finger</keyword>
<dbReference type="GO" id="GO:0016874">
    <property type="term" value="F:ligase activity"/>
    <property type="evidence" value="ECO:0007669"/>
    <property type="project" value="UniProtKB-KW"/>
</dbReference>
<dbReference type="Pfam" id="PF13765">
    <property type="entry name" value="PRY"/>
    <property type="match status" value="1"/>
</dbReference>
<evidence type="ECO:0000256" key="16">
    <source>
        <dbReference type="ARBA" id="ARBA00023128"/>
    </source>
</evidence>
<dbReference type="CDD" id="cd16594">
    <property type="entry name" value="RING-HC_TRIM7-like_C-IV"/>
    <property type="match status" value="1"/>
</dbReference>
<dbReference type="InterPro" id="IPR017907">
    <property type="entry name" value="Znf_RING_CS"/>
</dbReference>
<comment type="caution">
    <text evidence="27">The sequence shown here is derived from an EMBL/GenBank/DDBJ whole genome shotgun (WGS) entry which is preliminary data.</text>
</comment>
<dbReference type="PANTHER" id="PTHR24103">
    <property type="entry name" value="E3 UBIQUITIN-PROTEIN LIGASE TRIM"/>
    <property type="match status" value="1"/>
</dbReference>
<dbReference type="InterPro" id="IPR043136">
    <property type="entry name" value="B30.2/SPRY_sf"/>
</dbReference>
<keyword evidence="10" id="KW-0479">Metal-binding</keyword>
<evidence type="ECO:0000256" key="20">
    <source>
        <dbReference type="ARBA" id="ARBA00075969"/>
    </source>
</evidence>